<sequence>MPAPTQAPWRSLHAPPPRAARRPTPLLPDAIRLNPHKIALAPAFFRRHRVRCGRRSNNHCRDFIGSIAGGNPTGVLQVYWRSRNQNRHRCDEPYMCWRTSAGANQLGSLLMFVKMDNWTSRYET</sequence>
<organism evidence="2 3">
    <name type="scientific">Panicum virgatum</name>
    <name type="common">Blackwell switchgrass</name>
    <dbReference type="NCBI Taxonomy" id="38727"/>
    <lineage>
        <taxon>Eukaryota</taxon>
        <taxon>Viridiplantae</taxon>
        <taxon>Streptophyta</taxon>
        <taxon>Embryophyta</taxon>
        <taxon>Tracheophyta</taxon>
        <taxon>Spermatophyta</taxon>
        <taxon>Magnoliopsida</taxon>
        <taxon>Liliopsida</taxon>
        <taxon>Poales</taxon>
        <taxon>Poaceae</taxon>
        <taxon>PACMAD clade</taxon>
        <taxon>Panicoideae</taxon>
        <taxon>Panicodae</taxon>
        <taxon>Paniceae</taxon>
        <taxon>Panicinae</taxon>
        <taxon>Panicum</taxon>
        <taxon>Panicum sect. Hiantes</taxon>
    </lineage>
</organism>
<protein>
    <submittedName>
        <fullName evidence="2">Uncharacterized protein</fullName>
    </submittedName>
</protein>
<evidence type="ECO:0000313" key="3">
    <source>
        <dbReference type="Proteomes" id="UP000823388"/>
    </source>
</evidence>
<feature type="region of interest" description="Disordered" evidence="1">
    <location>
        <begin position="1"/>
        <end position="23"/>
    </location>
</feature>
<evidence type="ECO:0000313" key="2">
    <source>
        <dbReference type="EMBL" id="KAG2549946.1"/>
    </source>
</evidence>
<name>A0A8T0NRS5_PANVG</name>
<dbReference type="EMBL" id="CM029053">
    <property type="protein sequence ID" value="KAG2549946.1"/>
    <property type="molecule type" value="Genomic_DNA"/>
</dbReference>
<reference evidence="2" key="1">
    <citation type="submission" date="2020-05" db="EMBL/GenBank/DDBJ databases">
        <title>WGS assembly of Panicum virgatum.</title>
        <authorList>
            <person name="Lovell J.T."/>
            <person name="Jenkins J."/>
            <person name="Shu S."/>
            <person name="Juenger T.E."/>
            <person name="Schmutz J."/>
        </authorList>
    </citation>
    <scope>NUCLEOTIDE SEQUENCE</scope>
    <source>
        <strain evidence="2">AP13</strain>
    </source>
</reference>
<proteinExistence type="predicted"/>
<gene>
    <name evidence="2" type="ORF">PVAP13_9KG280800</name>
</gene>
<keyword evidence="3" id="KW-1185">Reference proteome</keyword>
<dbReference type="AlphaFoldDB" id="A0A8T0NRS5"/>
<evidence type="ECO:0000256" key="1">
    <source>
        <dbReference type="SAM" id="MobiDB-lite"/>
    </source>
</evidence>
<comment type="caution">
    <text evidence="2">The sequence shown here is derived from an EMBL/GenBank/DDBJ whole genome shotgun (WGS) entry which is preliminary data.</text>
</comment>
<accession>A0A8T0NRS5</accession>
<dbReference type="Proteomes" id="UP000823388">
    <property type="component" value="Chromosome 9K"/>
</dbReference>